<evidence type="ECO:0008006" key="3">
    <source>
        <dbReference type="Google" id="ProtNLM"/>
    </source>
</evidence>
<dbReference type="RefSeq" id="WP_370737032.1">
    <property type="nucleotide sequence ID" value="NZ_FLOB01000012.1"/>
</dbReference>
<evidence type="ECO:0000313" key="2">
    <source>
        <dbReference type="Proteomes" id="UP000092544"/>
    </source>
</evidence>
<organism evidence="1 2">
    <name type="scientific">Marinomonas spartinae</name>
    <dbReference type="NCBI Taxonomy" id="1792290"/>
    <lineage>
        <taxon>Bacteria</taxon>
        <taxon>Pseudomonadati</taxon>
        <taxon>Pseudomonadota</taxon>
        <taxon>Gammaproteobacteria</taxon>
        <taxon>Oceanospirillales</taxon>
        <taxon>Oceanospirillaceae</taxon>
        <taxon>Marinomonas</taxon>
    </lineage>
</organism>
<accession>A0A1A8TQU0</accession>
<keyword evidence="2" id="KW-1185">Reference proteome</keyword>
<dbReference type="Proteomes" id="UP000092544">
    <property type="component" value="Unassembled WGS sequence"/>
</dbReference>
<evidence type="ECO:0000313" key="1">
    <source>
        <dbReference type="EMBL" id="SBS36352.1"/>
    </source>
</evidence>
<gene>
    <name evidence="1" type="ORF">MSP8886_03666</name>
</gene>
<proteinExistence type="predicted"/>
<dbReference type="PANTHER" id="PTHR37163">
    <property type="entry name" value="CONSERVED PROTEIN"/>
    <property type="match status" value="1"/>
</dbReference>
<dbReference type="InterPro" id="IPR007511">
    <property type="entry name" value="DUF501"/>
</dbReference>
<name>A0A1A8TQU0_9GAMM</name>
<dbReference type="AlphaFoldDB" id="A0A1A8TQU0"/>
<dbReference type="EMBL" id="FLOB01000012">
    <property type="protein sequence ID" value="SBS36352.1"/>
    <property type="molecule type" value="Genomic_DNA"/>
</dbReference>
<dbReference type="Pfam" id="PF04417">
    <property type="entry name" value="DUF501"/>
    <property type="match status" value="1"/>
</dbReference>
<dbReference type="STRING" id="1792290.MSP8886_03666"/>
<reference evidence="1 2" key="1">
    <citation type="submission" date="2016-06" db="EMBL/GenBank/DDBJ databases">
        <authorList>
            <person name="Kjaerup R.B."/>
            <person name="Dalgaard T.S."/>
            <person name="Juul-Madsen H.R."/>
        </authorList>
    </citation>
    <scope>NUCLEOTIDE SEQUENCE [LARGE SCALE GENOMIC DNA]</scope>
    <source>
        <strain evidence="1 2">CECT 8886</strain>
    </source>
</reference>
<dbReference type="PANTHER" id="PTHR37163:SF1">
    <property type="entry name" value="DUF501 DOMAIN-CONTAINING PROTEIN"/>
    <property type="match status" value="1"/>
</dbReference>
<protein>
    <recommendedName>
        <fullName evidence="3">DUF501 domain-containing protein</fullName>
    </recommendedName>
</protein>
<sequence length="195" mass="22215">MLLASHHSLPNIGTFAIYRYPFTPMTNTLSQQDIDIITNQLGRSPSGIKAIAHYSPSGIPQVLEMETWVFDQPFPTLYWLSSKAIDKALAKIESQGVVKELEQRIKEDDMLLEAYHQSHQDYITRRWAVMSPDHKAIIEKKGFKPLFEKLGIGGIANWDQVRCLHMQYAHHLAGNNVIGRILDDEYNIRAIADAE</sequence>